<dbReference type="Pfam" id="PF05685">
    <property type="entry name" value="Uma2"/>
    <property type="match status" value="1"/>
</dbReference>
<reference evidence="2 3" key="1">
    <citation type="journal article" date="2023" name="Microorganisms">
        <title>Thiorhodovibrio frisius and Trv. litoralis spp. nov., Two Novel Members from a Clade of Fastidious Purple Sulfur Bacteria That Exhibit Unique Red-Shifted Light-Harvesting Capabilities.</title>
        <authorList>
            <person name="Methner A."/>
            <person name="Kuzyk S.B."/>
            <person name="Petersen J."/>
            <person name="Bauer S."/>
            <person name="Brinkmann H."/>
            <person name="Sichau K."/>
            <person name="Wanner G."/>
            <person name="Wolf J."/>
            <person name="Neumann-Schaal M."/>
            <person name="Henke P."/>
            <person name="Tank M."/>
            <person name="Sproer C."/>
            <person name="Bunk B."/>
            <person name="Overmann J."/>
        </authorList>
    </citation>
    <scope>NUCLEOTIDE SEQUENCE [LARGE SCALE GENOMIC DNA]</scope>
    <source>
        <strain evidence="2 3">DSM 6702</strain>
    </source>
</reference>
<proteinExistence type="predicted"/>
<dbReference type="Proteomes" id="UP001432180">
    <property type="component" value="Chromosome"/>
</dbReference>
<evidence type="ECO:0000259" key="1">
    <source>
        <dbReference type="Pfam" id="PF05685"/>
    </source>
</evidence>
<evidence type="ECO:0000313" key="2">
    <source>
        <dbReference type="EMBL" id="WPL19255.1"/>
    </source>
</evidence>
<dbReference type="InterPro" id="IPR012296">
    <property type="entry name" value="Nuclease_put_TT1808"/>
</dbReference>
<dbReference type="PANTHER" id="PTHR36558">
    <property type="entry name" value="GLR1098 PROTEIN"/>
    <property type="match status" value="1"/>
</dbReference>
<dbReference type="PANTHER" id="PTHR36558:SF1">
    <property type="entry name" value="RESTRICTION ENDONUCLEASE DOMAIN-CONTAINING PROTEIN-RELATED"/>
    <property type="match status" value="1"/>
</dbReference>
<dbReference type="InterPro" id="IPR011335">
    <property type="entry name" value="Restrct_endonuc-II-like"/>
</dbReference>
<dbReference type="SUPFAM" id="SSF52980">
    <property type="entry name" value="Restriction endonuclease-like"/>
    <property type="match status" value="1"/>
</dbReference>
<protein>
    <recommendedName>
        <fullName evidence="1">Putative restriction endonuclease domain-containing protein</fullName>
    </recommendedName>
</protein>
<dbReference type="RefSeq" id="WP_328985005.1">
    <property type="nucleotide sequence ID" value="NZ_CP121472.1"/>
</dbReference>
<dbReference type="InterPro" id="IPR008538">
    <property type="entry name" value="Uma2"/>
</dbReference>
<accession>A0ABZ0SI80</accession>
<dbReference type="CDD" id="cd06260">
    <property type="entry name" value="DUF820-like"/>
    <property type="match status" value="1"/>
</dbReference>
<name>A0ABZ0SI80_9GAMM</name>
<sequence>MSALAEQLPFDAEAYLAWEQDQADKHEFYRGEAFAMVGARQDHVLVTLNLASALKHRLRGSSCRTYVSDMKLRVAAAEAFFYPDVMVSCDARDHAAELFLQYPRLIIEVLSAGTSAFDRGAKAAAYRLLPSLREYVMVDIEARRLEHFRRHDQGDWRLQDCHKTTACRFECLELELPMAEIFEDVPARD</sequence>
<evidence type="ECO:0000313" key="3">
    <source>
        <dbReference type="Proteomes" id="UP001432180"/>
    </source>
</evidence>
<dbReference type="EMBL" id="CP121472">
    <property type="protein sequence ID" value="WPL19255.1"/>
    <property type="molecule type" value="Genomic_DNA"/>
</dbReference>
<gene>
    <name evidence="2" type="ORF">Thiowin_04367</name>
</gene>
<dbReference type="Gene3D" id="3.90.1570.10">
    <property type="entry name" value="tt1808, chain A"/>
    <property type="match status" value="1"/>
</dbReference>
<organism evidence="2 3">
    <name type="scientific">Thiorhodovibrio winogradskyi</name>
    <dbReference type="NCBI Taxonomy" id="77007"/>
    <lineage>
        <taxon>Bacteria</taxon>
        <taxon>Pseudomonadati</taxon>
        <taxon>Pseudomonadota</taxon>
        <taxon>Gammaproteobacteria</taxon>
        <taxon>Chromatiales</taxon>
        <taxon>Chromatiaceae</taxon>
        <taxon>Thiorhodovibrio</taxon>
    </lineage>
</organism>
<keyword evidence="3" id="KW-1185">Reference proteome</keyword>
<feature type="domain" description="Putative restriction endonuclease" evidence="1">
    <location>
        <begin position="13"/>
        <end position="163"/>
    </location>
</feature>